<dbReference type="PANTHER" id="PTHR31517:SF81">
    <property type="entry name" value="PEROXIDASE"/>
    <property type="match status" value="1"/>
</dbReference>
<dbReference type="Gene3D" id="1.10.520.10">
    <property type="match status" value="1"/>
</dbReference>
<dbReference type="InterPro" id="IPR033905">
    <property type="entry name" value="Secretory_peroxidase"/>
</dbReference>
<evidence type="ECO:0000256" key="5">
    <source>
        <dbReference type="ARBA" id="ARBA00022723"/>
    </source>
</evidence>
<dbReference type="GO" id="GO:0005576">
    <property type="term" value="C:extracellular region"/>
    <property type="evidence" value="ECO:0007669"/>
    <property type="project" value="UniProtKB-SubCell"/>
</dbReference>
<feature type="disulfide bond" evidence="14">
    <location>
        <begin position="68"/>
        <end position="73"/>
    </location>
</feature>
<keyword evidence="7 15" id="KW-0560">Oxidoreductase</keyword>
<dbReference type="OrthoDB" id="2113341at2759"/>
<feature type="binding site" evidence="11">
    <location>
        <position position="159"/>
    </location>
    <ligand>
        <name>substrate</name>
    </ligand>
</feature>
<feature type="chain" id="PRO_5040528870" description="Peroxidase" evidence="15">
    <location>
        <begin position="24"/>
        <end position="319"/>
    </location>
</feature>
<comment type="cofactor">
    <cofactor evidence="12 15">
        <name>heme b</name>
        <dbReference type="ChEBI" id="CHEBI:60344"/>
    </cofactor>
    <text evidence="12 15">Binds 1 heme b (iron(II)-protoporphyrin IX) group per subunit.</text>
</comment>
<comment type="similarity">
    <text evidence="15">Belongs to the peroxidase family. Classical plant (class III) peroxidase subfamily.</text>
</comment>
<evidence type="ECO:0000256" key="8">
    <source>
        <dbReference type="ARBA" id="ARBA00023004"/>
    </source>
</evidence>
<dbReference type="Proteomes" id="UP000813463">
    <property type="component" value="Chromosome 6"/>
</dbReference>
<proteinExistence type="inferred from homology"/>
<feature type="binding site" evidence="12">
    <location>
        <position position="241"/>
    </location>
    <ligand>
        <name>Ca(2+)</name>
        <dbReference type="ChEBI" id="CHEBI:29108"/>
        <label>2</label>
    </ligand>
</feature>
<comment type="catalytic activity">
    <reaction evidence="1 15">
        <text>2 a phenolic donor + H2O2 = 2 a phenolic radical donor + 2 H2O</text>
        <dbReference type="Rhea" id="RHEA:56136"/>
        <dbReference type="ChEBI" id="CHEBI:15377"/>
        <dbReference type="ChEBI" id="CHEBI:16240"/>
        <dbReference type="ChEBI" id="CHEBI:139520"/>
        <dbReference type="ChEBI" id="CHEBI:139521"/>
        <dbReference type="EC" id="1.11.1.7"/>
    </reaction>
</comment>
<dbReference type="GO" id="GO:0006979">
    <property type="term" value="P:response to oxidative stress"/>
    <property type="evidence" value="ECO:0007669"/>
    <property type="project" value="UniProtKB-UniRule"/>
</dbReference>
<evidence type="ECO:0000256" key="12">
    <source>
        <dbReference type="PIRSR" id="PIRSR600823-3"/>
    </source>
</evidence>
<dbReference type="GeneID" id="110777365"/>
<keyword evidence="15" id="KW-0964">Secreted</keyword>
<keyword evidence="4 15" id="KW-0349">Heme</keyword>
<keyword evidence="6 15" id="KW-0732">Signal</keyword>
<evidence type="ECO:0000256" key="3">
    <source>
        <dbReference type="ARBA" id="ARBA00022559"/>
    </source>
</evidence>
<evidence type="ECO:0000256" key="13">
    <source>
        <dbReference type="PIRSR" id="PIRSR600823-4"/>
    </source>
</evidence>
<feature type="disulfide bond" evidence="14">
    <location>
        <begin position="117"/>
        <end position="314"/>
    </location>
</feature>
<dbReference type="Pfam" id="PF00141">
    <property type="entry name" value="peroxidase"/>
    <property type="match status" value="1"/>
</dbReference>
<evidence type="ECO:0000256" key="9">
    <source>
        <dbReference type="ARBA" id="ARBA00023157"/>
    </source>
</evidence>
<comment type="function">
    <text evidence="15">Removal of H(2)O(2), oxidation of toxic reductants, biosynthesis and degradation of lignin, suberization, auxin catabolism, response to environmental stresses such as wounding, pathogen attack and oxidative stress.</text>
</comment>
<dbReference type="RefSeq" id="XP_021837658.1">
    <property type="nucleotide sequence ID" value="XM_021981966.2"/>
</dbReference>
<feature type="binding site" evidence="12">
    <location>
        <position position="246"/>
    </location>
    <ligand>
        <name>Ca(2+)</name>
        <dbReference type="ChEBI" id="CHEBI:29108"/>
        <label>2</label>
    </ligand>
</feature>
<reference evidence="17" key="1">
    <citation type="journal article" date="2021" name="Nat. Commun.">
        <title>Genomic analyses provide insights into spinach domestication and the genetic basis of agronomic traits.</title>
        <authorList>
            <person name="Cai X."/>
            <person name="Sun X."/>
            <person name="Xu C."/>
            <person name="Sun H."/>
            <person name="Wang X."/>
            <person name="Ge C."/>
            <person name="Zhang Z."/>
            <person name="Wang Q."/>
            <person name="Fei Z."/>
            <person name="Jiao C."/>
            <person name="Wang Q."/>
        </authorList>
    </citation>
    <scope>NUCLEOTIDE SEQUENCE [LARGE SCALE GENOMIC DNA]</scope>
    <source>
        <strain evidence="17">cv. Varoflay</strain>
    </source>
</reference>
<protein>
    <recommendedName>
        <fullName evidence="2 15">Peroxidase</fullName>
        <ecNumber evidence="2 15">1.11.1.7</ecNumber>
    </recommendedName>
</protein>
<feature type="binding site" evidence="12">
    <location>
        <position position="85"/>
    </location>
    <ligand>
        <name>Ca(2+)</name>
        <dbReference type="ChEBI" id="CHEBI:29108"/>
        <label>1</label>
    </ligand>
</feature>
<dbReference type="GO" id="GO:0004601">
    <property type="term" value="F:peroxidase activity"/>
    <property type="evidence" value="ECO:0000318"/>
    <property type="project" value="GO_Central"/>
</dbReference>
<evidence type="ECO:0000256" key="7">
    <source>
        <dbReference type="ARBA" id="ARBA00023002"/>
    </source>
</evidence>
<dbReference type="AlphaFoldDB" id="A0A9R0HV78"/>
<dbReference type="GO" id="GO:0009505">
    <property type="term" value="C:plant-type cell wall"/>
    <property type="evidence" value="ECO:0000318"/>
    <property type="project" value="GO_Central"/>
</dbReference>
<dbReference type="PRINTS" id="PR00458">
    <property type="entry name" value="PEROXIDASE"/>
</dbReference>
<dbReference type="InterPro" id="IPR002016">
    <property type="entry name" value="Haem_peroxidase"/>
</dbReference>
<evidence type="ECO:0000256" key="6">
    <source>
        <dbReference type="ARBA" id="ARBA00022729"/>
    </source>
</evidence>
<feature type="binding site" evidence="12">
    <location>
        <position position="67"/>
    </location>
    <ligand>
        <name>Ca(2+)</name>
        <dbReference type="ChEBI" id="CHEBI:29108"/>
        <label>1</label>
    </ligand>
</feature>
<feature type="site" description="Transition state stabilizer" evidence="13">
    <location>
        <position position="62"/>
    </location>
</feature>
<dbReference type="PROSITE" id="PS50873">
    <property type="entry name" value="PEROXIDASE_4"/>
    <property type="match status" value="1"/>
</dbReference>
<evidence type="ECO:0000256" key="14">
    <source>
        <dbReference type="PIRSR" id="PIRSR600823-5"/>
    </source>
</evidence>
<reference evidence="18" key="2">
    <citation type="submission" date="2025-08" db="UniProtKB">
        <authorList>
            <consortium name="RefSeq"/>
        </authorList>
    </citation>
    <scope>IDENTIFICATION</scope>
    <source>
        <tissue evidence="18">Leaf</tissue>
    </source>
</reference>
<evidence type="ECO:0000256" key="1">
    <source>
        <dbReference type="ARBA" id="ARBA00000189"/>
    </source>
</evidence>
<feature type="signal peptide" evidence="15">
    <location>
        <begin position="1"/>
        <end position="23"/>
    </location>
</feature>
<dbReference type="GO" id="GO:0046872">
    <property type="term" value="F:metal ion binding"/>
    <property type="evidence" value="ECO:0007669"/>
    <property type="project" value="UniProtKB-UniRule"/>
</dbReference>
<keyword evidence="9 14" id="KW-1015">Disulfide bond</keyword>
<evidence type="ECO:0000313" key="18">
    <source>
        <dbReference type="RefSeq" id="XP_021837658.1"/>
    </source>
</evidence>
<gene>
    <name evidence="18" type="primary">LOC110777365</name>
</gene>
<keyword evidence="3 15" id="KW-0575">Peroxidase</keyword>
<feature type="binding site" evidence="12">
    <location>
        <position position="72"/>
    </location>
    <ligand>
        <name>Ca(2+)</name>
        <dbReference type="ChEBI" id="CHEBI:29108"/>
        <label>1</label>
    </ligand>
</feature>
<dbReference type="Gene3D" id="1.10.420.10">
    <property type="entry name" value="Peroxidase, domain 2"/>
    <property type="match status" value="1"/>
</dbReference>
<evidence type="ECO:0000256" key="11">
    <source>
        <dbReference type="PIRSR" id="PIRSR600823-2"/>
    </source>
</evidence>
<dbReference type="GO" id="GO:0006950">
    <property type="term" value="P:response to stress"/>
    <property type="evidence" value="ECO:0000318"/>
    <property type="project" value="GO_Central"/>
</dbReference>
<name>A0A9R0HV78_SPIOL</name>
<feature type="domain" description="Plant heme peroxidase family profile" evidence="16">
    <location>
        <begin position="25"/>
        <end position="318"/>
    </location>
</feature>
<evidence type="ECO:0000256" key="10">
    <source>
        <dbReference type="PIRSR" id="PIRSR600823-1"/>
    </source>
</evidence>
<dbReference type="PANTHER" id="PTHR31517">
    <property type="match status" value="1"/>
</dbReference>
<feature type="binding site" evidence="12">
    <location>
        <position position="70"/>
    </location>
    <ligand>
        <name>Ca(2+)</name>
        <dbReference type="ChEBI" id="CHEBI:29108"/>
        <label>1</label>
    </ligand>
</feature>
<dbReference type="FunFam" id="1.10.420.10:FF:000007">
    <property type="entry name" value="Peroxidase"/>
    <property type="match status" value="1"/>
</dbReference>
<dbReference type="CDD" id="cd00693">
    <property type="entry name" value="secretory_peroxidase"/>
    <property type="match status" value="1"/>
</dbReference>
<keyword evidence="15" id="KW-0376">Hydrogen peroxide</keyword>
<comment type="subcellular location">
    <subcellularLocation>
        <location evidence="15">Secreted</location>
    </subcellularLocation>
</comment>
<feature type="binding site" evidence="12">
    <location>
        <position position="74"/>
    </location>
    <ligand>
        <name>Ca(2+)</name>
        <dbReference type="ChEBI" id="CHEBI:29108"/>
        <label>1</label>
    </ligand>
</feature>
<comment type="cofactor">
    <cofactor evidence="12 15">
        <name>Ca(2+)</name>
        <dbReference type="ChEBI" id="CHEBI:29108"/>
    </cofactor>
    <text evidence="12 15">Binds 2 calcium ions per subunit.</text>
</comment>
<keyword evidence="8 12" id="KW-0408">Iron</keyword>
<dbReference type="GO" id="GO:0140825">
    <property type="term" value="F:lactoperoxidase activity"/>
    <property type="evidence" value="ECO:0007669"/>
    <property type="project" value="UniProtKB-EC"/>
</dbReference>
<feature type="binding site" evidence="12">
    <location>
        <position position="76"/>
    </location>
    <ligand>
        <name>Ca(2+)</name>
        <dbReference type="ChEBI" id="CHEBI:29108"/>
        <label>1</label>
    </ligand>
</feature>
<evidence type="ECO:0000256" key="2">
    <source>
        <dbReference type="ARBA" id="ARBA00012313"/>
    </source>
</evidence>
<evidence type="ECO:0000256" key="4">
    <source>
        <dbReference type="ARBA" id="ARBA00022617"/>
    </source>
</evidence>
<dbReference type="InterPro" id="IPR010255">
    <property type="entry name" value="Haem_peroxidase_sf"/>
</dbReference>
<sequence length="319" mass="35215">MEKWRIYVITVILGLCGARNSEGNQLSYNYYESSCPFLEDIVRKEMLTIFATDVSAPAAFLRLLFHDCQVQGCDASILLNSKDSEMKCSKNFGIRKLEAIARLKFILEVACPRQVSCADIIALAARDSVALSGGPLIQVPLGRKDSTTCNTQLADVHLPSTTIDVDGFLRIFMGKGMNLQESVAILGGHTLGAGHCINIVDRIYKPNPIDQMDPNYHLALKLGCPSKIPITNLTIIPNDITPSIFDNQYYREISLGKGLFSIDTTLSRDPRTVTIVNQFAADQDYFFEAFSSAFVKLSSANVLTGNMGEVRLQCDQVNR</sequence>
<dbReference type="InterPro" id="IPR000823">
    <property type="entry name" value="Peroxidase_pln"/>
</dbReference>
<dbReference type="GO" id="GO:0020037">
    <property type="term" value="F:heme binding"/>
    <property type="evidence" value="ECO:0007669"/>
    <property type="project" value="UniProtKB-UniRule"/>
</dbReference>
<evidence type="ECO:0000313" key="17">
    <source>
        <dbReference type="Proteomes" id="UP000813463"/>
    </source>
</evidence>
<evidence type="ECO:0000256" key="15">
    <source>
        <dbReference type="RuleBase" id="RU362060"/>
    </source>
</evidence>
<accession>A0A9R0HV78</accession>
<feature type="binding site" evidence="12">
    <location>
        <position position="239"/>
    </location>
    <ligand>
        <name>Ca(2+)</name>
        <dbReference type="ChEBI" id="CHEBI:29108"/>
        <label>2</label>
    </ligand>
</feature>
<feature type="disulfide bond" evidence="14">
    <location>
        <begin position="35"/>
        <end position="111"/>
    </location>
</feature>
<feature type="disulfide bond" evidence="14">
    <location>
        <begin position="196"/>
        <end position="224"/>
    </location>
</feature>
<feature type="active site" description="Proton acceptor" evidence="10">
    <location>
        <position position="66"/>
    </location>
</feature>
<dbReference type="SUPFAM" id="SSF48113">
    <property type="entry name" value="Heme-dependent peroxidases"/>
    <property type="match status" value="1"/>
</dbReference>
<organism evidence="17 18">
    <name type="scientific">Spinacia oleracea</name>
    <name type="common">Spinach</name>
    <dbReference type="NCBI Taxonomy" id="3562"/>
    <lineage>
        <taxon>Eukaryota</taxon>
        <taxon>Viridiplantae</taxon>
        <taxon>Streptophyta</taxon>
        <taxon>Embryophyta</taxon>
        <taxon>Tracheophyta</taxon>
        <taxon>Spermatophyta</taxon>
        <taxon>Magnoliopsida</taxon>
        <taxon>eudicotyledons</taxon>
        <taxon>Gunneridae</taxon>
        <taxon>Pentapetalae</taxon>
        <taxon>Caryophyllales</taxon>
        <taxon>Chenopodiaceae</taxon>
        <taxon>Chenopodioideae</taxon>
        <taxon>Anserineae</taxon>
        <taxon>Spinacia</taxon>
    </lineage>
</organism>
<dbReference type="EC" id="1.11.1.7" evidence="2 15"/>
<dbReference type="KEGG" id="soe:110777365"/>
<dbReference type="GO" id="GO:0042744">
    <property type="term" value="P:hydrogen peroxide catabolic process"/>
    <property type="evidence" value="ECO:0007669"/>
    <property type="project" value="UniProtKB-KW"/>
</dbReference>
<evidence type="ECO:0000259" key="16">
    <source>
        <dbReference type="PROSITE" id="PS50873"/>
    </source>
</evidence>
<keyword evidence="5 12" id="KW-0479">Metal-binding</keyword>
<feature type="binding site" description="axial binding residue" evidence="12">
    <location>
        <position position="189"/>
    </location>
    <ligand>
        <name>heme b</name>
        <dbReference type="ChEBI" id="CHEBI:60344"/>
    </ligand>
    <ligandPart>
        <name>Fe</name>
        <dbReference type="ChEBI" id="CHEBI:18248"/>
    </ligandPart>
</feature>
<dbReference type="PRINTS" id="PR00461">
    <property type="entry name" value="PLPEROXIDASE"/>
</dbReference>
<keyword evidence="17" id="KW-1185">Reference proteome</keyword>
<feature type="binding site" evidence="12">
    <location>
        <position position="190"/>
    </location>
    <ligand>
        <name>Ca(2+)</name>
        <dbReference type="ChEBI" id="CHEBI:29108"/>
        <label>2</label>
    </ligand>
</feature>
<keyword evidence="12 15" id="KW-0106">Calcium</keyword>